<dbReference type="PROSITE" id="PS51831">
    <property type="entry name" value="HD"/>
    <property type="match status" value="1"/>
</dbReference>
<dbReference type="InterPro" id="IPR022711">
    <property type="entry name" value="RNase_Y_N"/>
</dbReference>
<dbReference type="InterPro" id="IPR017705">
    <property type="entry name" value="Ribonuclease_Y"/>
</dbReference>
<keyword evidence="5 6" id="KW-0472">Membrane</keyword>
<evidence type="ECO:0000256" key="7">
    <source>
        <dbReference type="NCBIfam" id="TIGR03319"/>
    </source>
</evidence>
<protein>
    <recommendedName>
        <fullName evidence="6 7">Ribonuclease Y</fullName>
        <shortName evidence="6">RNase Y</shortName>
        <ecNumber evidence="6 7">3.1.-.-</ecNumber>
    </recommendedName>
</protein>
<dbReference type="Proteomes" id="UP000427906">
    <property type="component" value="Chromosome"/>
</dbReference>
<sequence length="520" mass="57395">MDIYTIIIAAVSAVVGCVAALLLKGALGSKKLKDAGNEADKIVLSAKAESESIIKEAGIEAKDLLFKMKSDFESEAKETRSELKRTERRLIQKEENIDRKTELFDQREKEITLKEKELSGRDKALSRDEEKYEALLAEQKAQLERISTLTADQAKELLIRAMENEARYEGAKLIKRIENEAKEEADKKAKKIMATAIQRYAGDFVAERTVSVVQLPGDEMKGRIIGREGRNIRAIEAATGIDLIIDDTPEAVILSGFNPVRREIARLSLIKLISDGRIHPARIEDVVKKVGQEVDTAIKEAGEQAAFDLGVHGIHSELIKYLGRLKYRTSYAQNVLQHSVEVGVLCGIMASELGLKEKVARRMGLLHDIGKAIDHEVEGPHAVIGSKLAKKFGESPNVVHAIGAHHEDIPPSSVYALLVQAADGLSGARPGARKELLENYIRRIEDLEGIANGFKGVANTYAIQAGREIRVIVKSDKVSDEESVLLSRDIAKKIEDSLTFPGQIKVTVIRETRSVEYANK</sequence>
<keyword evidence="11" id="KW-1185">Reference proteome</keyword>
<reference evidence="10 11" key="1">
    <citation type="submission" date="2019-11" db="EMBL/GenBank/DDBJ databases">
        <title>Comparative genomics of hydrocarbon-degrading Desulfosarcina strains.</title>
        <authorList>
            <person name="Watanabe M."/>
            <person name="Kojima H."/>
            <person name="Fukui M."/>
        </authorList>
    </citation>
    <scope>NUCLEOTIDE SEQUENCE [LARGE SCALE GENOMIC DNA]</scope>
    <source>
        <strain evidence="10 11">PL12</strain>
    </source>
</reference>
<dbReference type="InterPro" id="IPR004087">
    <property type="entry name" value="KH_dom"/>
</dbReference>
<feature type="domain" description="HD" evidence="9">
    <location>
        <begin position="335"/>
        <end position="428"/>
    </location>
</feature>
<evidence type="ECO:0000313" key="11">
    <source>
        <dbReference type="Proteomes" id="UP000427906"/>
    </source>
</evidence>
<dbReference type="Gene3D" id="1.10.3210.10">
    <property type="entry name" value="Hypothetical protein af1432"/>
    <property type="match status" value="1"/>
</dbReference>
<dbReference type="SMART" id="SM00471">
    <property type="entry name" value="HDc"/>
    <property type="match status" value="1"/>
</dbReference>
<dbReference type="SUPFAM" id="SSF109604">
    <property type="entry name" value="HD-domain/PDEase-like"/>
    <property type="match status" value="1"/>
</dbReference>
<dbReference type="InterPro" id="IPR004088">
    <property type="entry name" value="KH_dom_type_1"/>
</dbReference>
<dbReference type="EC" id="3.1.-.-" evidence="6 7"/>
<evidence type="ECO:0000256" key="1">
    <source>
        <dbReference type="ARBA" id="ARBA00022722"/>
    </source>
</evidence>
<dbReference type="GO" id="GO:0006402">
    <property type="term" value="P:mRNA catabolic process"/>
    <property type="evidence" value="ECO:0007669"/>
    <property type="project" value="UniProtKB-UniRule"/>
</dbReference>
<evidence type="ECO:0000256" key="8">
    <source>
        <dbReference type="SAM" id="Coils"/>
    </source>
</evidence>
<proteinExistence type="inferred from homology"/>
<organism evidence="10 11">
    <name type="scientific">Desulfosarcina alkanivorans</name>
    <dbReference type="NCBI Taxonomy" id="571177"/>
    <lineage>
        <taxon>Bacteria</taxon>
        <taxon>Pseudomonadati</taxon>
        <taxon>Thermodesulfobacteriota</taxon>
        <taxon>Desulfobacteria</taxon>
        <taxon>Desulfobacterales</taxon>
        <taxon>Desulfosarcinaceae</taxon>
        <taxon>Desulfosarcina</taxon>
    </lineage>
</organism>
<dbReference type="SMART" id="SM00322">
    <property type="entry name" value="KH"/>
    <property type="match status" value="1"/>
</dbReference>
<comment type="similarity">
    <text evidence="6">Belongs to the RNase Y family.</text>
</comment>
<evidence type="ECO:0000256" key="6">
    <source>
        <dbReference type="HAMAP-Rule" id="MF_00335"/>
    </source>
</evidence>
<dbReference type="EMBL" id="AP021874">
    <property type="protein sequence ID" value="BBO72102.1"/>
    <property type="molecule type" value="Genomic_DNA"/>
</dbReference>
<evidence type="ECO:0000256" key="5">
    <source>
        <dbReference type="ARBA" id="ARBA00023136"/>
    </source>
</evidence>
<feature type="transmembrane region" description="Helical" evidence="6">
    <location>
        <begin position="6"/>
        <end position="23"/>
    </location>
</feature>
<dbReference type="PANTHER" id="PTHR12826:SF15">
    <property type="entry name" value="RIBONUCLEASE Y"/>
    <property type="match status" value="1"/>
</dbReference>
<dbReference type="GO" id="GO:0016787">
    <property type="term" value="F:hydrolase activity"/>
    <property type="evidence" value="ECO:0007669"/>
    <property type="project" value="UniProtKB-KW"/>
</dbReference>
<dbReference type="Pfam" id="PF12072">
    <property type="entry name" value="RNase_Y_N"/>
    <property type="match status" value="1"/>
</dbReference>
<dbReference type="FunFam" id="1.10.3210.10:FF:000013">
    <property type="entry name" value="Ribonuclease Y"/>
    <property type="match status" value="1"/>
</dbReference>
<dbReference type="AlphaFoldDB" id="A0A5K7YQP2"/>
<dbReference type="PROSITE" id="PS50084">
    <property type="entry name" value="KH_TYPE_1"/>
    <property type="match status" value="1"/>
</dbReference>
<keyword evidence="6" id="KW-1003">Cell membrane</keyword>
<dbReference type="GO" id="GO:0004521">
    <property type="term" value="F:RNA endonuclease activity"/>
    <property type="evidence" value="ECO:0007669"/>
    <property type="project" value="UniProtKB-UniRule"/>
</dbReference>
<dbReference type="InterPro" id="IPR006674">
    <property type="entry name" value="HD_domain"/>
</dbReference>
<comment type="subcellular location">
    <subcellularLocation>
        <location evidence="6">Cell membrane</location>
        <topology evidence="6">Single-pass membrane protein</topology>
    </subcellularLocation>
</comment>
<evidence type="ECO:0000313" key="10">
    <source>
        <dbReference type="EMBL" id="BBO72102.1"/>
    </source>
</evidence>
<keyword evidence="3 6" id="KW-0378">Hydrolase</keyword>
<dbReference type="NCBIfam" id="TIGR00277">
    <property type="entry name" value="HDIG"/>
    <property type="match status" value="1"/>
</dbReference>
<evidence type="ECO:0000256" key="4">
    <source>
        <dbReference type="ARBA" id="ARBA00022884"/>
    </source>
</evidence>
<dbReference type="InterPro" id="IPR003607">
    <property type="entry name" value="HD/PDEase_dom"/>
</dbReference>
<dbReference type="Pfam" id="PF00013">
    <property type="entry name" value="KH_1"/>
    <property type="match status" value="1"/>
</dbReference>
<dbReference type="Pfam" id="PF01966">
    <property type="entry name" value="HD"/>
    <property type="match status" value="1"/>
</dbReference>
<dbReference type="CDD" id="cd00077">
    <property type="entry name" value="HDc"/>
    <property type="match status" value="1"/>
</dbReference>
<evidence type="ECO:0000259" key="9">
    <source>
        <dbReference type="PROSITE" id="PS51831"/>
    </source>
</evidence>
<dbReference type="KEGG" id="dalk:DSCA_60320"/>
<dbReference type="InterPro" id="IPR036612">
    <property type="entry name" value="KH_dom_type_1_sf"/>
</dbReference>
<evidence type="ECO:0000256" key="2">
    <source>
        <dbReference type="ARBA" id="ARBA00022759"/>
    </source>
</evidence>
<keyword evidence="4 6" id="KW-0694">RNA-binding</keyword>
<keyword evidence="8" id="KW-0175">Coiled coil</keyword>
<keyword evidence="6" id="KW-0812">Transmembrane</keyword>
<comment type="function">
    <text evidence="6">Endoribonuclease that initiates mRNA decay.</text>
</comment>
<dbReference type="CDD" id="cd22431">
    <property type="entry name" value="KH-I_RNaseY"/>
    <property type="match status" value="1"/>
</dbReference>
<dbReference type="GO" id="GO:0005886">
    <property type="term" value="C:plasma membrane"/>
    <property type="evidence" value="ECO:0007669"/>
    <property type="project" value="UniProtKB-SubCell"/>
</dbReference>
<keyword evidence="2 6" id="KW-0255">Endonuclease</keyword>
<keyword evidence="1 6" id="KW-0540">Nuclease</keyword>
<dbReference type="OrthoDB" id="9803205at2"/>
<dbReference type="HAMAP" id="MF_00335">
    <property type="entry name" value="RNase_Y"/>
    <property type="match status" value="1"/>
</dbReference>
<dbReference type="NCBIfam" id="TIGR03319">
    <property type="entry name" value="RNase_Y"/>
    <property type="match status" value="1"/>
</dbReference>
<dbReference type="InterPro" id="IPR006675">
    <property type="entry name" value="HDIG_dom"/>
</dbReference>
<evidence type="ECO:0000256" key="3">
    <source>
        <dbReference type="ARBA" id="ARBA00022801"/>
    </source>
</evidence>
<gene>
    <name evidence="6 10" type="primary">rny</name>
    <name evidence="10" type="ORF">DSCA_60320</name>
</gene>
<accession>A0A5K7YQP2</accession>
<dbReference type="Gene3D" id="1.20.5.2950">
    <property type="match status" value="1"/>
</dbReference>
<dbReference type="RefSeq" id="WP_155319856.1">
    <property type="nucleotide sequence ID" value="NZ_AP021874.1"/>
</dbReference>
<dbReference type="GO" id="GO:0003723">
    <property type="term" value="F:RNA binding"/>
    <property type="evidence" value="ECO:0007669"/>
    <property type="project" value="UniProtKB-UniRule"/>
</dbReference>
<dbReference type="PANTHER" id="PTHR12826">
    <property type="entry name" value="RIBONUCLEASE Y"/>
    <property type="match status" value="1"/>
</dbReference>
<name>A0A5K7YQP2_9BACT</name>
<feature type="coiled-coil region" evidence="8">
    <location>
        <begin position="69"/>
        <end position="103"/>
    </location>
</feature>
<keyword evidence="6" id="KW-1133">Transmembrane helix</keyword>
<dbReference type="SUPFAM" id="SSF54791">
    <property type="entry name" value="Eukaryotic type KH-domain (KH-domain type I)"/>
    <property type="match status" value="1"/>
</dbReference>